<comment type="caution">
    <text evidence="1">The sequence shown here is derived from an EMBL/GenBank/DDBJ whole genome shotgun (WGS) entry which is preliminary data.</text>
</comment>
<name>A0A8J5IS49_9STRA</name>
<dbReference type="PANTHER" id="PTHR47169">
    <property type="entry name" value="OS01G0541250 PROTEIN"/>
    <property type="match status" value="1"/>
</dbReference>
<organism evidence="1 2">
    <name type="scientific">Phytophthora aleatoria</name>
    <dbReference type="NCBI Taxonomy" id="2496075"/>
    <lineage>
        <taxon>Eukaryota</taxon>
        <taxon>Sar</taxon>
        <taxon>Stramenopiles</taxon>
        <taxon>Oomycota</taxon>
        <taxon>Peronosporomycetes</taxon>
        <taxon>Peronosporales</taxon>
        <taxon>Peronosporaceae</taxon>
        <taxon>Phytophthora</taxon>
    </lineage>
</organism>
<gene>
    <name evidence="1" type="ORF">JG688_00016321</name>
</gene>
<evidence type="ECO:0000313" key="2">
    <source>
        <dbReference type="Proteomes" id="UP000709295"/>
    </source>
</evidence>
<dbReference type="AlphaFoldDB" id="A0A8J5IS49"/>
<proteinExistence type="predicted"/>
<dbReference type="PANTHER" id="PTHR47169:SF2">
    <property type="entry name" value="OS01G0541250 PROTEIN"/>
    <property type="match status" value="1"/>
</dbReference>
<protein>
    <submittedName>
        <fullName evidence="1">Uncharacterized protein</fullName>
    </submittedName>
</protein>
<evidence type="ECO:0000313" key="1">
    <source>
        <dbReference type="EMBL" id="KAG6945893.1"/>
    </source>
</evidence>
<sequence length="127" mass="14234">MYKASNAFYLTANDAAPYTSSPKTKYIGKVIFLAAVARPRYDSRRKRHFYGKIGKWPIVEQTVALRNSVNRPKGTVVTKCVAVSRDAYSKMLIDRVFPAIRALWPGQRWPHVVDHDPVVAEAGDQGG</sequence>
<dbReference type="Proteomes" id="UP000709295">
    <property type="component" value="Unassembled WGS sequence"/>
</dbReference>
<dbReference type="EMBL" id="JAENGY010001995">
    <property type="protein sequence ID" value="KAG6945893.1"/>
    <property type="molecule type" value="Genomic_DNA"/>
</dbReference>
<keyword evidence="2" id="KW-1185">Reference proteome</keyword>
<reference evidence="1" key="1">
    <citation type="submission" date="2021-01" db="EMBL/GenBank/DDBJ databases">
        <title>Phytophthora aleatoria, a newly-described species from Pinus radiata is distinct from Phytophthora cactorum isolates based on comparative genomics.</title>
        <authorList>
            <person name="Mcdougal R."/>
            <person name="Panda P."/>
            <person name="Williams N."/>
            <person name="Studholme D.J."/>
        </authorList>
    </citation>
    <scope>NUCLEOTIDE SEQUENCE</scope>
    <source>
        <strain evidence="1">NZFS 4037</strain>
    </source>
</reference>
<accession>A0A8J5IS49</accession>